<organism evidence="3 4">
    <name type="scientific">Rhipicephalus microplus</name>
    <name type="common">Cattle tick</name>
    <name type="synonym">Boophilus microplus</name>
    <dbReference type="NCBI Taxonomy" id="6941"/>
    <lineage>
        <taxon>Eukaryota</taxon>
        <taxon>Metazoa</taxon>
        <taxon>Ecdysozoa</taxon>
        <taxon>Arthropoda</taxon>
        <taxon>Chelicerata</taxon>
        <taxon>Arachnida</taxon>
        <taxon>Acari</taxon>
        <taxon>Parasitiformes</taxon>
        <taxon>Ixodida</taxon>
        <taxon>Ixodoidea</taxon>
        <taxon>Ixodidae</taxon>
        <taxon>Rhipicephalinae</taxon>
        <taxon>Rhipicephalus</taxon>
        <taxon>Boophilus</taxon>
    </lineage>
</organism>
<dbReference type="Proteomes" id="UP000821866">
    <property type="component" value="Chromosome 2"/>
</dbReference>
<gene>
    <name evidence="3" type="ORF">HPB51_012863</name>
</gene>
<keyword evidence="4" id="KW-1185">Reference proteome</keyword>
<keyword evidence="2" id="KW-0812">Transmembrane</keyword>
<feature type="region of interest" description="Disordered" evidence="1">
    <location>
        <begin position="1"/>
        <end position="36"/>
    </location>
</feature>
<dbReference type="SUPFAM" id="SSF57362">
    <property type="entry name" value="BPTI-like"/>
    <property type="match status" value="1"/>
</dbReference>
<keyword evidence="2" id="KW-1133">Transmembrane helix</keyword>
<feature type="transmembrane region" description="Helical" evidence="2">
    <location>
        <begin position="132"/>
        <end position="153"/>
    </location>
</feature>
<keyword evidence="2" id="KW-0472">Membrane</keyword>
<reference evidence="3" key="2">
    <citation type="submission" date="2021-09" db="EMBL/GenBank/DDBJ databases">
        <authorList>
            <person name="Jia N."/>
            <person name="Wang J."/>
            <person name="Shi W."/>
            <person name="Du L."/>
            <person name="Sun Y."/>
            <person name="Zhan W."/>
            <person name="Jiang J."/>
            <person name="Wang Q."/>
            <person name="Zhang B."/>
            <person name="Ji P."/>
            <person name="Sakyi L.B."/>
            <person name="Cui X."/>
            <person name="Yuan T."/>
            <person name="Jiang B."/>
            <person name="Yang W."/>
            <person name="Lam T.T.-Y."/>
            <person name="Chang Q."/>
            <person name="Ding S."/>
            <person name="Wang X."/>
            <person name="Zhu J."/>
            <person name="Ruan X."/>
            <person name="Zhao L."/>
            <person name="Wei J."/>
            <person name="Que T."/>
            <person name="Du C."/>
            <person name="Cheng J."/>
            <person name="Dai P."/>
            <person name="Han X."/>
            <person name="Huang E."/>
            <person name="Gao Y."/>
            <person name="Liu J."/>
            <person name="Shao H."/>
            <person name="Ye R."/>
            <person name="Li L."/>
            <person name="Wei W."/>
            <person name="Wang X."/>
            <person name="Wang C."/>
            <person name="Huo Q."/>
            <person name="Li W."/>
            <person name="Guo W."/>
            <person name="Chen H."/>
            <person name="Chen S."/>
            <person name="Zhou L."/>
            <person name="Zhou L."/>
            <person name="Ni X."/>
            <person name="Tian J."/>
            <person name="Zhou Y."/>
            <person name="Sheng Y."/>
            <person name="Liu T."/>
            <person name="Pan Y."/>
            <person name="Xia L."/>
            <person name="Li J."/>
            <person name="Zhao F."/>
            <person name="Cao W."/>
        </authorList>
    </citation>
    <scope>NUCLEOTIDE SEQUENCE</scope>
    <source>
        <strain evidence="3">Rmic-2018</strain>
        <tissue evidence="3">Larvae</tissue>
    </source>
</reference>
<evidence type="ECO:0008006" key="5">
    <source>
        <dbReference type="Google" id="ProtNLM"/>
    </source>
</evidence>
<name>A0A9J6EG46_RHIMP</name>
<evidence type="ECO:0000313" key="3">
    <source>
        <dbReference type="EMBL" id="KAH8033435.1"/>
    </source>
</evidence>
<evidence type="ECO:0000313" key="4">
    <source>
        <dbReference type="Proteomes" id="UP000821866"/>
    </source>
</evidence>
<sequence>MATDSNDELRPATVPQRSTTPPPSAAGDCRPAPSTPIAIVRSGRLPMSEPSGHQVLPTSFVERYPNVIVASPSTPPEYYAPRAAKRRLPANRIALEAAAALEATRDRQPLLMTDAYTVPLQDGTVNPMQYCMIGLLFAGLCAAAALVVVYAPIAKRTTPFRSEEDLLHPERRSRMLSHDPPQLANGSGVVVITDWQNAPVDLGVDVFGSFAKPGNSVDTKVTADFDFAPLTLEAGTMGAEGRVSPGRCDQYYYTYCAKPTANVFHYDPNEMECFPNSRRDTQLCNHGPNRFRSWEQCRENCLLPDHATEVCFQNTLFIPCSK</sequence>
<dbReference type="AlphaFoldDB" id="A0A9J6EG46"/>
<evidence type="ECO:0000256" key="2">
    <source>
        <dbReference type="SAM" id="Phobius"/>
    </source>
</evidence>
<dbReference type="InterPro" id="IPR036880">
    <property type="entry name" value="Kunitz_BPTI_sf"/>
</dbReference>
<evidence type="ECO:0000256" key="1">
    <source>
        <dbReference type="SAM" id="MobiDB-lite"/>
    </source>
</evidence>
<reference evidence="3" key="1">
    <citation type="journal article" date="2020" name="Cell">
        <title>Large-Scale Comparative Analyses of Tick Genomes Elucidate Their Genetic Diversity and Vector Capacities.</title>
        <authorList>
            <consortium name="Tick Genome and Microbiome Consortium (TIGMIC)"/>
            <person name="Jia N."/>
            <person name="Wang J."/>
            <person name="Shi W."/>
            <person name="Du L."/>
            <person name="Sun Y."/>
            <person name="Zhan W."/>
            <person name="Jiang J.F."/>
            <person name="Wang Q."/>
            <person name="Zhang B."/>
            <person name="Ji P."/>
            <person name="Bell-Sakyi L."/>
            <person name="Cui X.M."/>
            <person name="Yuan T.T."/>
            <person name="Jiang B.G."/>
            <person name="Yang W.F."/>
            <person name="Lam T.T."/>
            <person name="Chang Q.C."/>
            <person name="Ding S.J."/>
            <person name="Wang X.J."/>
            <person name="Zhu J.G."/>
            <person name="Ruan X.D."/>
            <person name="Zhao L."/>
            <person name="Wei J.T."/>
            <person name="Ye R.Z."/>
            <person name="Que T.C."/>
            <person name="Du C.H."/>
            <person name="Zhou Y.H."/>
            <person name="Cheng J.X."/>
            <person name="Dai P.F."/>
            <person name="Guo W.B."/>
            <person name="Han X.H."/>
            <person name="Huang E.J."/>
            <person name="Li L.F."/>
            <person name="Wei W."/>
            <person name="Gao Y.C."/>
            <person name="Liu J.Z."/>
            <person name="Shao H.Z."/>
            <person name="Wang X."/>
            <person name="Wang C.C."/>
            <person name="Yang T.C."/>
            <person name="Huo Q.B."/>
            <person name="Li W."/>
            <person name="Chen H.Y."/>
            <person name="Chen S.E."/>
            <person name="Zhou L.G."/>
            <person name="Ni X.B."/>
            <person name="Tian J.H."/>
            <person name="Sheng Y."/>
            <person name="Liu T."/>
            <person name="Pan Y.S."/>
            <person name="Xia L.Y."/>
            <person name="Li J."/>
            <person name="Zhao F."/>
            <person name="Cao W.C."/>
        </authorList>
    </citation>
    <scope>NUCLEOTIDE SEQUENCE</scope>
    <source>
        <strain evidence="3">Rmic-2018</strain>
    </source>
</reference>
<accession>A0A9J6EG46</accession>
<dbReference type="EMBL" id="JABSTU010000004">
    <property type="protein sequence ID" value="KAH8033435.1"/>
    <property type="molecule type" value="Genomic_DNA"/>
</dbReference>
<dbReference type="GO" id="GO:0004867">
    <property type="term" value="F:serine-type endopeptidase inhibitor activity"/>
    <property type="evidence" value="ECO:0007669"/>
    <property type="project" value="InterPro"/>
</dbReference>
<comment type="caution">
    <text evidence="3">The sequence shown here is derived from an EMBL/GenBank/DDBJ whole genome shotgun (WGS) entry which is preliminary data.</text>
</comment>
<proteinExistence type="predicted"/>
<protein>
    <recommendedName>
        <fullName evidence="5">BPTI/Kunitz inhibitor domain-containing protein</fullName>
    </recommendedName>
</protein>